<accession>B8CUT1</accession>
<evidence type="ECO:0000313" key="3">
    <source>
        <dbReference type="EMBL" id="ACJ31407.1"/>
    </source>
</evidence>
<protein>
    <submittedName>
        <fullName evidence="3">EAL domain protein</fullName>
    </submittedName>
</protein>
<dbReference type="SMART" id="SM00052">
    <property type="entry name" value="EAL"/>
    <property type="match status" value="1"/>
</dbReference>
<dbReference type="PANTHER" id="PTHR33121:SF56">
    <property type="entry name" value="SIGNALLING PROTEIN WITH EAL AND C2 DOMAINS"/>
    <property type="match status" value="1"/>
</dbReference>
<dbReference type="InterPro" id="IPR050706">
    <property type="entry name" value="Cyclic-di-GMP_PDE-like"/>
</dbReference>
<name>B8CUT1_SHEPW</name>
<dbReference type="RefSeq" id="WP_020914737.1">
    <property type="nucleotide sequence ID" value="NC_011566.1"/>
</dbReference>
<keyword evidence="1" id="KW-0472">Membrane</keyword>
<keyword evidence="1" id="KW-1133">Transmembrane helix</keyword>
<dbReference type="PROSITE" id="PS50883">
    <property type="entry name" value="EAL"/>
    <property type="match status" value="1"/>
</dbReference>
<dbReference type="eggNOG" id="COG4943">
    <property type="taxonomic scope" value="Bacteria"/>
</dbReference>
<evidence type="ECO:0000259" key="2">
    <source>
        <dbReference type="PROSITE" id="PS50883"/>
    </source>
</evidence>
<dbReference type="CDD" id="cd01948">
    <property type="entry name" value="EAL"/>
    <property type="match status" value="1"/>
</dbReference>
<proteinExistence type="predicted"/>
<dbReference type="SUPFAM" id="SSF141868">
    <property type="entry name" value="EAL domain-like"/>
    <property type="match status" value="1"/>
</dbReference>
<dbReference type="KEGG" id="swp:swp_4777"/>
<dbReference type="OrthoDB" id="675397at2"/>
<dbReference type="InterPro" id="IPR001633">
    <property type="entry name" value="EAL_dom"/>
</dbReference>
<feature type="transmembrane region" description="Helical" evidence="1">
    <location>
        <begin position="12"/>
        <end position="33"/>
    </location>
</feature>
<keyword evidence="1" id="KW-0812">Transmembrane</keyword>
<dbReference type="Proteomes" id="UP000000753">
    <property type="component" value="Chromosome"/>
</dbReference>
<reference evidence="3 4" key="1">
    <citation type="journal article" date="2008" name="PLoS ONE">
        <title>Environmental adaptation: genomic analysis of the piezotolerant and psychrotolerant deep-sea iron reducing bacterium Shewanella piezotolerans WP3.</title>
        <authorList>
            <person name="Wang F."/>
            <person name="Wang J."/>
            <person name="Jian H."/>
            <person name="Zhang B."/>
            <person name="Li S."/>
            <person name="Wang F."/>
            <person name="Zeng X."/>
            <person name="Gao L."/>
            <person name="Bartlett D.H."/>
            <person name="Yu J."/>
            <person name="Hu S."/>
            <person name="Xiao X."/>
        </authorList>
    </citation>
    <scope>NUCLEOTIDE SEQUENCE [LARGE SCALE GENOMIC DNA]</scope>
    <source>
        <strain evidence="4">WP3 / JCM 13877</strain>
    </source>
</reference>
<dbReference type="Gene3D" id="3.20.20.450">
    <property type="entry name" value="EAL domain"/>
    <property type="match status" value="1"/>
</dbReference>
<dbReference type="STRING" id="225849.swp_4777"/>
<dbReference type="Pfam" id="PF00563">
    <property type="entry name" value="EAL"/>
    <property type="match status" value="1"/>
</dbReference>
<evidence type="ECO:0000256" key="1">
    <source>
        <dbReference type="SAM" id="Phobius"/>
    </source>
</evidence>
<gene>
    <name evidence="3" type="ordered locus">swp_4777</name>
</gene>
<dbReference type="GO" id="GO:0071111">
    <property type="term" value="F:cyclic-guanylate-specific phosphodiesterase activity"/>
    <property type="evidence" value="ECO:0007669"/>
    <property type="project" value="InterPro"/>
</dbReference>
<evidence type="ECO:0000313" key="4">
    <source>
        <dbReference type="Proteomes" id="UP000000753"/>
    </source>
</evidence>
<dbReference type="HOGENOM" id="CLU_000445_131_3_6"/>
<organism evidence="3 4">
    <name type="scientific">Shewanella piezotolerans (strain WP3 / JCM 13877)</name>
    <dbReference type="NCBI Taxonomy" id="225849"/>
    <lineage>
        <taxon>Bacteria</taxon>
        <taxon>Pseudomonadati</taxon>
        <taxon>Pseudomonadota</taxon>
        <taxon>Gammaproteobacteria</taxon>
        <taxon>Alteromonadales</taxon>
        <taxon>Shewanellaceae</taxon>
        <taxon>Shewanella</taxon>
    </lineage>
</organism>
<keyword evidence="4" id="KW-1185">Reference proteome</keyword>
<dbReference type="EMBL" id="CP000472">
    <property type="protein sequence ID" value="ACJ31407.1"/>
    <property type="molecule type" value="Genomic_DNA"/>
</dbReference>
<dbReference type="PANTHER" id="PTHR33121">
    <property type="entry name" value="CYCLIC DI-GMP PHOSPHODIESTERASE PDEF"/>
    <property type="match status" value="1"/>
</dbReference>
<feature type="domain" description="EAL" evidence="2">
    <location>
        <begin position="262"/>
        <end position="514"/>
    </location>
</feature>
<dbReference type="InterPro" id="IPR035919">
    <property type="entry name" value="EAL_sf"/>
</dbReference>
<feature type="transmembrane region" description="Helical" evidence="1">
    <location>
        <begin position="237"/>
        <end position="258"/>
    </location>
</feature>
<dbReference type="AlphaFoldDB" id="B8CUT1"/>
<sequence length="515" mass="59077">MGQFRSKLFLPIISIFIGAFSLMMLLSYAVAYWRVTLEVTSDAEQMVNYVEHKLNYAMRNIFAVEQLHYERCDDKGRAELERFLLHHFNGGLFFVRSNKAKRFTYCSVVGEIVVAKKDRNFENLILLDEVNRQFPLAVLNYNWKQQDSRSLFLGYTGKRNTSAIRITLDDGYAFFEPDCTKCRHVEIKLNNDSLVYSMGQPLEGLITTIRIESDRYPFYVASQVNRNRILVMMKNGVVFSLPVSLLVAFLCAYLFKLLKRSERSLKQRLKRAIRQRELIAFYQPIMDAATGRIVGAEALVRWLRPNGEVISPARFIDELERTALINPLTIQMLEQIPEDLKSIFASDGGFRCSLNLVPEQVEQEDFCRHVELLAASGFPTQQIAVEITERLPLRNLEVANQHLERLKALGVMIELDDAGTGYGGASYLQELNIDILKIDKLFVDTLVLSPDNTPVLDAYIQMAKTLEMEVIAEGVEKQKQSLALLARGVHLHQGYYFSKPLPAEEFVRFWLSKQN</sequence>